<accession>T1F294</accession>
<evidence type="ECO:0000313" key="4">
    <source>
        <dbReference type="Proteomes" id="UP000015101"/>
    </source>
</evidence>
<dbReference type="EMBL" id="KB096134">
    <property type="protein sequence ID" value="ESO07994.1"/>
    <property type="molecule type" value="Genomic_DNA"/>
</dbReference>
<feature type="region of interest" description="Disordered" evidence="1">
    <location>
        <begin position="1697"/>
        <end position="1737"/>
    </location>
</feature>
<dbReference type="EMBL" id="AMQM01003359">
    <property type="status" value="NOT_ANNOTATED_CDS"/>
    <property type="molecule type" value="Genomic_DNA"/>
</dbReference>
<dbReference type="PANTHER" id="PTHR13270:SF14">
    <property type="entry name" value="SEX DETERMINATION AND DOSAGE COMPENSATION PROTEIN SDC-2"/>
    <property type="match status" value="1"/>
</dbReference>
<feature type="compositionally biased region" description="Polar residues" evidence="1">
    <location>
        <begin position="1004"/>
        <end position="1013"/>
    </location>
</feature>
<gene>
    <name evidence="3" type="primary">20202944</name>
    <name evidence="2" type="ORF">HELRODRAFT_169712</name>
</gene>
<feature type="compositionally biased region" description="Basic and acidic residues" evidence="1">
    <location>
        <begin position="1"/>
        <end position="35"/>
    </location>
</feature>
<feature type="region of interest" description="Disordered" evidence="1">
    <location>
        <begin position="1"/>
        <end position="38"/>
    </location>
</feature>
<feature type="compositionally biased region" description="Low complexity" evidence="1">
    <location>
        <begin position="109"/>
        <end position="128"/>
    </location>
</feature>
<name>T1F294_HELRO</name>
<feature type="region of interest" description="Disordered" evidence="1">
    <location>
        <begin position="1568"/>
        <end position="1587"/>
    </location>
</feature>
<feature type="region of interest" description="Disordered" evidence="1">
    <location>
        <begin position="206"/>
        <end position="257"/>
    </location>
</feature>
<reference evidence="3" key="3">
    <citation type="submission" date="2015-06" db="UniProtKB">
        <authorList>
            <consortium name="EnsemblMetazoa"/>
        </authorList>
    </citation>
    <scope>IDENTIFICATION</scope>
</reference>
<evidence type="ECO:0000313" key="3">
    <source>
        <dbReference type="EnsemblMetazoa" id="HelroP169712"/>
    </source>
</evidence>
<proteinExistence type="predicted"/>
<protein>
    <submittedName>
        <fullName evidence="2 3">Uncharacterized protein</fullName>
    </submittedName>
</protein>
<dbReference type="STRING" id="6412.T1F294"/>
<dbReference type="PANTHER" id="PTHR13270">
    <property type="entry name" value="PROTEIN C20ORF116-RELATED"/>
    <property type="match status" value="1"/>
</dbReference>
<reference evidence="2 4" key="2">
    <citation type="journal article" date="2013" name="Nature">
        <title>Insights into bilaterian evolution from three spiralian genomes.</title>
        <authorList>
            <person name="Simakov O."/>
            <person name="Marletaz F."/>
            <person name="Cho S.J."/>
            <person name="Edsinger-Gonzales E."/>
            <person name="Havlak P."/>
            <person name="Hellsten U."/>
            <person name="Kuo D.H."/>
            <person name="Larsson T."/>
            <person name="Lv J."/>
            <person name="Arendt D."/>
            <person name="Savage R."/>
            <person name="Osoegawa K."/>
            <person name="de Jong P."/>
            <person name="Grimwood J."/>
            <person name="Chapman J.A."/>
            <person name="Shapiro H."/>
            <person name="Aerts A."/>
            <person name="Otillar R.P."/>
            <person name="Terry A.Y."/>
            <person name="Boore J.L."/>
            <person name="Grigoriev I.V."/>
            <person name="Lindberg D.R."/>
            <person name="Seaver E.C."/>
            <person name="Weisblat D.A."/>
            <person name="Putnam N.H."/>
            <person name="Rokhsar D.S."/>
        </authorList>
    </citation>
    <scope>NUCLEOTIDE SEQUENCE</scope>
</reference>
<feature type="compositionally biased region" description="Low complexity" evidence="1">
    <location>
        <begin position="974"/>
        <end position="1003"/>
    </location>
</feature>
<organism evidence="3 4">
    <name type="scientific">Helobdella robusta</name>
    <name type="common">Californian leech</name>
    <dbReference type="NCBI Taxonomy" id="6412"/>
    <lineage>
        <taxon>Eukaryota</taxon>
        <taxon>Metazoa</taxon>
        <taxon>Spiralia</taxon>
        <taxon>Lophotrochozoa</taxon>
        <taxon>Annelida</taxon>
        <taxon>Clitellata</taxon>
        <taxon>Hirudinea</taxon>
        <taxon>Rhynchobdellida</taxon>
        <taxon>Glossiphoniidae</taxon>
        <taxon>Helobdella</taxon>
    </lineage>
</organism>
<evidence type="ECO:0000313" key="2">
    <source>
        <dbReference type="EMBL" id="ESO07994.1"/>
    </source>
</evidence>
<feature type="compositionally biased region" description="Basic and acidic residues" evidence="1">
    <location>
        <begin position="1572"/>
        <end position="1581"/>
    </location>
</feature>
<feature type="compositionally biased region" description="Basic and acidic residues" evidence="1">
    <location>
        <begin position="243"/>
        <end position="255"/>
    </location>
</feature>
<feature type="region of interest" description="Disordered" evidence="1">
    <location>
        <begin position="1665"/>
        <end position="1685"/>
    </location>
</feature>
<dbReference type="SUPFAM" id="SSF81995">
    <property type="entry name" value="beta-sandwich domain of Sec23/24"/>
    <property type="match status" value="1"/>
</dbReference>
<dbReference type="EnsemblMetazoa" id="HelroT169712">
    <property type="protein sequence ID" value="HelroP169712"/>
    <property type="gene ID" value="HelroG169712"/>
</dbReference>
<feature type="region of interest" description="Disordered" evidence="1">
    <location>
        <begin position="1183"/>
        <end position="1203"/>
    </location>
</feature>
<feature type="compositionally biased region" description="Polar residues" evidence="1">
    <location>
        <begin position="1674"/>
        <end position="1685"/>
    </location>
</feature>
<feature type="region of interest" description="Disordered" evidence="1">
    <location>
        <begin position="109"/>
        <end position="131"/>
    </location>
</feature>
<feature type="compositionally biased region" description="Polar residues" evidence="1">
    <location>
        <begin position="957"/>
        <end position="973"/>
    </location>
</feature>
<feature type="region of interest" description="Disordered" evidence="1">
    <location>
        <begin position="1471"/>
        <end position="1498"/>
    </location>
</feature>
<dbReference type="InParanoid" id="T1F294"/>
<dbReference type="GeneID" id="20202944"/>
<feature type="compositionally biased region" description="Low complexity" evidence="1">
    <location>
        <begin position="930"/>
        <end position="949"/>
    </location>
</feature>
<dbReference type="HOGENOM" id="CLU_238190_0_0_1"/>
<dbReference type="KEGG" id="hro:HELRODRAFT_169712"/>
<feature type="compositionally biased region" description="Polar residues" evidence="1">
    <location>
        <begin position="217"/>
        <end position="242"/>
    </location>
</feature>
<reference evidence="4" key="1">
    <citation type="submission" date="2012-12" db="EMBL/GenBank/DDBJ databases">
        <authorList>
            <person name="Hellsten U."/>
            <person name="Grimwood J."/>
            <person name="Chapman J.A."/>
            <person name="Shapiro H."/>
            <person name="Aerts A."/>
            <person name="Otillar R.P."/>
            <person name="Terry A.Y."/>
            <person name="Boore J.L."/>
            <person name="Simakov O."/>
            <person name="Marletaz F."/>
            <person name="Cho S.-J."/>
            <person name="Edsinger-Gonzales E."/>
            <person name="Havlak P."/>
            <person name="Kuo D.-H."/>
            <person name="Larsson T."/>
            <person name="Lv J."/>
            <person name="Arendt D."/>
            <person name="Savage R."/>
            <person name="Osoegawa K."/>
            <person name="de Jong P."/>
            <person name="Lindberg D.R."/>
            <person name="Seaver E.C."/>
            <person name="Weisblat D.A."/>
            <person name="Putnam N.H."/>
            <person name="Grigoriev I.V."/>
            <person name="Rokhsar D.S."/>
        </authorList>
    </citation>
    <scope>NUCLEOTIDE SEQUENCE</scope>
</reference>
<feature type="compositionally biased region" description="Basic residues" evidence="1">
    <location>
        <begin position="1722"/>
        <end position="1731"/>
    </location>
</feature>
<dbReference type="CTD" id="20202944"/>
<feature type="region of interest" description="Disordered" evidence="1">
    <location>
        <begin position="1094"/>
        <end position="1125"/>
    </location>
</feature>
<evidence type="ECO:0000256" key="1">
    <source>
        <dbReference type="SAM" id="MobiDB-lite"/>
    </source>
</evidence>
<sequence>MKKMINDDEDGKMSDASDHVGTHKNCDERDCNKEDDGGDDVDDDVDDFFTIKISLSDNVLISIIETLESDIKEMTDQYNEGRNNFYADLHRRINELCCRYDKLRSHSATTATTTKTTTTTTSSSSSSSCNNNLQKCHSETSVVDADSKNFYIYSGVKNWLMSSKLVKMLKENLNFSHNSNAVFEKSTSQGQKFIQNNLFGRDERFHQSSHNTKKQHSYQQQKCNKFQNSPTEQHYQPSQQLQEKQRLGHRQEQHPQRCYHSHNQLQHHKHAQHQLQQHQQNFKDYRQLIEYWHVPCDVITVATPTFINSTTTTVTNYNISTTTEQSRNYYCPQNGQRTKLFDQQHYRHDYQHNRNYKSNNIANHNDPSSATTATSISKTTSLSTITTIKTLLPSFHSTSSLQDLQWNNANKNRPLNRNGNALNKCSRFLPDYDALEVRKNFNNLDICNKQYNTKPNILNKYKCIATDTTKKYNTFVCNEYKPPNKTNECTQKKTFTSMKKNPPWKHCGTATITATTANRYATKSTKLATTTTCVSALKSTRNSCWRPQFYVPLCRDEHVEKMKVMQQQRQYELYCLHVQQQLQQQHQQQYYNMLEGCQYLKQQYMERQKQQQNIAPDYVDNALPVVNRIPQSSIMITYSDDGKDYQQQQQQLSQKCSSLSPSQSHQLQQFQKQKCLEDKPEQAKQKSLKEQMKECIKKYGSKLQQQQQPSCSTSLADYKPIPKSWWVDVENKQKQLSKKSSSFSSCDGVIQRLNEKHQQQQNQQQLVDQNQQCQLKQQEIGQQQNGQQRQQFQKQCSAFSCSDNESIDNKIIAKIEEFLKKCSDRMQQQQQQPQQLLLQQQTQQPQQPQQRAYDENLLLNRSTKSRNQYCQTIQSQTTQTDMCPSYTSQLVAPSLLNAENMKSGSLKSFVLLEKVQYEKDLQNIFKQDQRQIQQTHQQISDQQQRRSSQNMPEAVQRKSSQTCSQHSNSQQPHLQQRPQKLLQELRQQQQLSQQPQPQQRQQQHAQNSSKISQNLRFENVCSENHAKYGLDDKVDLPLTDASKNESVVVENKASNSKQKAIKESNMESVGSFPKEIVDNNKYINLKYCYEKNLQKQQPQQRHQQQQQQQPQPQQQQLQQRHQQQQLQFKQINSDVCRRALSSCDGYRNDRGDKVRLNTLTTDSKNNSEICTPLNQSSTLSDKKLKLKDSKHSNRGATKIESKHTDENKLDLQNICRKTKISKDKTKPKVDLGFLKSDKNLFKFQTRTSSSLKPLKVSNCLEMFKTNQEAFKSKLIPSKNIDFMSYFEKMKYKGKICKRETGSCEDAETSTPDGDCSEVENFNRIRLLDFDACNKIKRYKCEEILKNRLFNETEHLKTSERKRWGSNRLEHSRESLAENVDVSACWKEAEAIMNKYRWAGNISRRKLLALQNLCDYGVNIDLKQLKINRSRRNCQVNILKNICGNLVKSCTTSDHRLLTVCRQINNESNFSHRKEKVADASSSNEINKRHNHRSCSSNSSRDICNKENCLTKVKTFSKTLNRVTEGRVSKNCCSNRKRQSWNITSKIYKKGSFFPNWLKKILTRKLNGPDCSEPTRMDEVRESSLGTSSSSRCENCAQHCGNVDPSNVMKRNSSCNISRLQQQQLQQRQQQQRCSSFPRCPQRNNPTTALINCDNRSSVLIQSAYVSKSRDHSRPNINKYKQFSDGSKQTLQFNPRACRRHGDENNEDDADGDTLIHSSPSHSSHRYHKTSKHSADCGNRRLTPFPHFYKSIESSTSDRSSSRESMTSCIYQMLARRKLEKKIQDHCLKMDMKRFGCS</sequence>
<dbReference type="Proteomes" id="UP000015101">
    <property type="component" value="Unassembled WGS sequence"/>
</dbReference>
<dbReference type="RefSeq" id="XP_009013783.1">
    <property type="nucleotide sequence ID" value="XM_009015535.1"/>
</dbReference>
<feature type="region of interest" description="Disordered" evidence="1">
    <location>
        <begin position="928"/>
        <end position="1013"/>
    </location>
</feature>
<keyword evidence="4" id="KW-1185">Reference proteome</keyword>
<dbReference type="OMA" id="RINELCC"/>